<feature type="signal peptide" evidence="1">
    <location>
        <begin position="1"/>
        <end position="19"/>
    </location>
</feature>
<protein>
    <recommendedName>
        <fullName evidence="4">WSC domain-containing protein</fullName>
    </recommendedName>
</protein>
<reference evidence="3" key="1">
    <citation type="submission" date="2016-09" db="EMBL/GenBank/DDBJ databases">
        <authorList>
            <person name="Guldener U."/>
        </authorList>
    </citation>
    <scope>NUCLEOTIDE SEQUENCE [LARGE SCALE GENOMIC DNA]</scope>
    <source>
        <strain evidence="3">V64-1</strain>
    </source>
</reference>
<organism evidence="2 3">
    <name type="scientific">Fusarium oxysporum</name>
    <name type="common">Fusarium vascular wilt</name>
    <dbReference type="NCBI Taxonomy" id="5507"/>
    <lineage>
        <taxon>Eukaryota</taxon>
        <taxon>Fungi</taxon>
        <taxon>Dikarya</taxon>
        <taxon>Ascomycota</taxon>
        <taxon>Pezizomycotina</taxon>
        <taxon>Sordariomycetes</taxon>
        <taxon>Hypocreomycetidae</taxon>
        <taxon>Hypocreales</taxon>
        <taxon>Nectriaceae</taxon>
        <taxon>Fusarium</taxon>
        <taxon>Fusarium oxysporum species complex</taxon>
    </lineage>
</organism>
<gene>
    <name evidence="2" type="ORF">FRV6_02586</name>
</gene>
<accession>A0A2H3T9G5</accession>
<dbReference type="EMBL" id="FMJY01000001">
    <property type="protein sequence ID" value="SCO78373.1"/>
    <property type="molecule type" value="Genomic_DNA"/>
</dbReference>
<proteinExistence type="predicted"/>
<dbReference type="Proteomes" id="UP000219369">
    <property type="component" value="Unassembled WGS sequence"/>
</dbReference>
<evidence type="ECO:0000313" key="2">
    <source>
        <dbReference type="EMBL" id="SCO78373.1"/>
    </source>
</evidence>
<evidence type="ECO:0000256" key="1">
    <source>
        <dbReference type="SAM" id="SignalP"/>
    </source>
</evidence>
<dbReference type="VEuPathDB" id="FungiDB:FOC4_h10016916"/>
<evidence type="ECO:0008006" key="4">
    <source>
        <dbReference type="Google" id="ProtNLM"/>
    </source>
</evidence>
<evidence type="ECO:0000313" key="3">
    <source>
        <dbReference type="Proteomes" id="UP000219369"/>
    </source>
</evidence>
<feature type="chain" id="PRO_5013568183" description="WSC domain-containing protein" evidence="1">
    <location>
        <begin position="20"/>
        <end position="89"/>
    </location>
</feature>
<keyword evidence="1" id="KW-0732">Signal</keyword>
<dbReference type="OrthoDB" id="4790136at2759"/>
<name>A0A2H3T9G5_FUSOX</name>
<dbReference type="AlphaFoldDB" id="A0A2H3T9G5"/>
<dbReference type="VEuPathDB" id="FungiDB:FOMG_16322"/>
<sequence length="89" mass="9854">MKLTTLTLLFASSILGVEAAWDLYRDVQCNYKKSEVELWHNCFVDGKEPYTDNDCGLACARAGMNEGGKFAHASNYNGGQSCGLICYFK</sequence>